<dbReference type="AlphaFoldDB" id="A0A9N9SWJ8"/>
<feature type="region of interest" description="Disordered" evidence="1">
    <location>
        <begin position="106"/>
        <end position="127"/>
    </location>
</feature>
<dbReference type="EMBL" id="OU898277">
    <property type="protein sequence ID" value="CAG9829407.1"/>
    <property type="molecule type" value="Genomic_DNA"/>
</dbReference>
<gene>
    <name evidence="2" type="ORF">DIABBA_LOCUS3221</name>
</gene>
<protein>
    <submittedName>
        <fullName evidence="2">Uncharacterized protein</fullName>
    </submittedName>
</protein>
<proteinExistence type="predicted"/>
<dbReference type="Proteomes" id="UP001153709">
    <property type="component" value="Chromosome 2"/>
</dbReference>
<keyword evidence="3" id="KW-1185">Reference proteome</keyword>
<feature type="compositionally biased region" description="Basic and acidic residues" evidence="1">
    <location>
        <begin position="106"/>
        <end position="116"/>
    </location>
</feature>
<reference evidence="2" key="1">
    <citation type="submission" date="2022-01" db="EMBL/GenBank/DDBJ databases">
        <authorList>
            <person name="King R."/>
        </authorList>
    </citation>
    <scope>NUCLEOTIDE SEQUENCE</scope>
</reference>
<sequence>MVILTRSTKLITSTGGQEDRILETENTVSSTVSMEVKRRDVTPVDVDETEVVFTELVPVNSFTDSVAESIGSLKEEQRISFLAGVLLETRTRSSLLFGISYSEKPLDDSDKDRDYNVTDSEDSSEDEYVPLKKRKLICDRGKNNSIVSNPKRAEDVTSNKTAECVPDAVELINIEDRTV</sequence>
<accession>A0A9N9SWJ8</accession>
<evidence type="ECO:0000313" key="2">
    <source>
        <dbReference type="EMBL" id="CAG9829407.1"/>
    </source>
</evidence>
<organism evidence="2 3">
    <name type="scientific">Diabrotica balteata</name>
    <name type="common">Banded cucumber beetle</name>
    <dbReference type="NCBI Taxonomy" id="107213"/>
    <lineage>
        <taxon>Eukaryota</taxon>
        <taxon>Metazoa</taxon>
        <taxon>Ecdysozoa</taxon>
        <taxon>Arthropoda</taxon>
        <taxon>Hexapoda</taxon>
        <taxon>Insecta</taxon>
        <taxon>Pterygota</taxon>
        <taxon>Neoptera</taxon>
        <taxon>Endopterygota</taxon>
        <taxon>Coleoptera</taxon>
        <taxon>Polyphaga</taxon>
        <taxon>Cucujiformia</taxon>
        <taxon>Chrysomeloidea</taxon>
        <taxon>Chrysomelidae</taxon>
        <taxon>Galerucinae</taxon>
        <taxon>Diabroticina</taxon>
        <taxon>Diabroticites</taxon>
        <taxon>Diabrotica</taxon>
    </lineage>
</organism>
<name>A0A9N9SWJ8_DIABA</name>
<evidence type="ECO:0000256" key="1">
    <source>
        <dbReference type="SAM" id="MobiDB-lite"/>
    </source>
</evidence>
<evidence type="ECO:0000313" key="3">
    <source>
        <dbReference type="Proteomes" id="UP001153709"/>
    </source>
</evidence>